<protein>
    <submittedName>
        <fullName evidence="8">NOP14 nucleolar protein</fullName>
    </submittedName>
</protein>
<evidence type="ECO:0000256" key="2">
    <source>
        <dbReference type="ARBA" id="ARBA00007466"/>
    </source>
</evidence>
<evidence type="ECO:0000256" key="1">
    <source>
        <dbReference type="ARBA" id="ARBA00004604"/>
    </source>
</evidence>
<dbReference type="GeneTree" id="ENSGT00390000017459"/>
<organism evidence="8">
    <name type="scientific">Petromyzon marinus</name>
    <name type="common">Sea lamprey</name>
    <dbReference type="NCBI Taxonomy" id="7757"/>
    <lineage>
        <taxon>Eukaryota</taxon>
        <taxon>Metazoa</taxon>
        <taxon>Chordata</taxon>
        <taxon>Craniata</taxon>
        <taxon>Vertebrata</taxon>
        <taxon>Cyclostomata</taxon>
        <taxon>Hyperoartia</taxon>
        <taxon>Petromyzontiformes</taxon>
        <taxon>Petromyzontidae</taxon>
        <taxon>Petromyzon</taxon>
    </lineage>
</organism>
<dbReference type="InterPro" id="IPR007276">
    <property type="entry name" value="Nop14"/>
</dbReference>
<dbReference type="Ensembl" id="ENSPMAT00000003645.1">
    <property type="protein sequence ID" value="ENSPMAP00000003630.1"/>
    <property type="gene ID" value="ENSPMAG00000003297.1"/>
</dbReference>
<evidence type="ECO:0000313" key="8">
    <source>
        <dbReference type="Ensembl" id="ENSPMAP00000003630.1"/>
    </source>
</evidence>
<reference evidence="8" key="1">
    <citation type="submission" date="2025-08" db="UniProtKB">
        <authorList>
            <consortium name="Ensembl"/>
        </authorList>
    </citation>
    <scope>IDENTIFICATION</scope>
</reference>
<keyword evidence="5" id="KW-0539">Nucleus</keyword>
<dbReference type="STRING" id="7757.ENSPMAP00000003630"/>
<dbReference type="PANTHER" id="PTHR23183">
    <property type="entry name" value="NOP14"/>
    <property type="match status" value="1"/>
</dbReference>
<comment type="subcellular location">
    <subcellularLocation>
        <location evidence="1">Nucleus</location>
        <location evidence="1">Nucleolus</location>
    </subcellularLocation>
</comment>
<evidence type="ECO:0000256" key="4">
    <source>
        <dbReference type="ARBA" id="ARBA00022552"/>
    </source>
</evidence>
<accession>S4REJ8</accession>
<comment type="similarity">
    <text evidence="2">Belongs to the NOP14 family.</text>
</comment>
<feature type="region of interest" description="Disordered" evidence="7">
    <location>
        <begin position="310"/>
        <end position="340"/>
    </location>
</feature>
<proteinExistence type="inferred from homology"/>
<dbReference type="PANTHER" id="PTHR23183:SF0">
    <property type="entry name" value="NUCLEOLAR PROTEIN 14"/>
    <property type="match status" value="1"/>
</dbReference>
<dbReference type="Pfam" id="PF04147">
    <property type="entry name" value="Nop14"/>
    <property type="match status" value="1"/>
</dbReference>
<dbReference type="HOGENOM" id="CLU_008874_1_1_1"/>
<comment type="function">
    <text evidence="6">Involved in nucleolar processing of pre-18S ribosomal RNA. Has a role in the nuclear export of 40S pre-ribosomal subunit to the cytoplasm.</text>
</comment>
<feature type="region of interest" description="Disordered" evidence="7">
    <location>
        <begin position="162"/>
        <end position="199"/>
    </location>
</feature>
<dbReference type="GO" id="GO:0032040">
    <property type="term" value="C:small-subunit processome"/>
    <property type="evidence" value="ECO:0007669"/>
    <property type="project" value="InterPro"/>
</dbReference>
<feature type="compositionally biased region" description="Basic and acidic residues" evidence="7">
    <location>
        <begin position="310"/>
        <end position="336"/>
    </location>
</feature>
<evidence type="ECO:0000256" key="3">
    <source>
        <dbReference type="ARBA" id="ARBA00022517"/>
    </source>
</evidence>
<feature type="region of interest" description="Disordered" evidence="7">
    <location>
        <begin position="365"/>
        <end position="420"/>
    </location>
</feature>
<dbReference type="GO" id="GO:0030490">
    <property type="term" value="P:maturation of SSU-rRNA"/>
    <property type="evidence" value="ECO:0007669"/>
    <property type="project" value="TreeGrafter"/>
</dbReference>
<sequence length="862" mass="96449">MGKAKPKRNLADKVRRTKNTVDVRTNPFEVKINRQKFSVIGRKPKHDRGLPGVSRSKSIKKRMGTLLQEHKQKNKSNVFVDRRIGENDPSISLEDKMLQRFAKERQRQHTRENVFALHEADDEEQLTHYGQSLADAQALGDAPDSDSDTGDRGLLSAEFTEAHFGGGGGLLRRKKAAAAAAPVGEGEDGGGGAAAEVPHRSRKELIEELITKSKKEKFERQNAREQTLELTEKLDADWKLIQSLLPHKSPKALHAEAEDDAPRMEAYDVAVRELAFEMKAQPSERLKTAEEMAREEAQRLQHLEAARLRRMRGAFEEKPQSERPKHLSADDLHDGFDVDDEPVAPALAYEDGKLKTVTWADEATAAHEDSNEEDDHGEEKREEDEAEDEEEDDEDGEEDEEPGGPIGDGRRTQAVQQQAAPLLHERRQAMEAASRELPFTFPGEFPACDGMAAARRRPCGCNVATREPIARCSRRRIPPHLRLKIDVLCGFVLEYVGELARRCPPDLSTVDLLIRCPEALPAAPHVPRGTLGDMAVWLSSTGLQLLIYLKLVSLIFPTSDFRHPVVTPATVYLSQILSQCAVSSLRAVGVSLFVCHLLLEFVRLSQRFVPELLVHLHGLLVLALPPHAAPGVRAVPPFRAGVRGRGLLVVRDATSLASWSQAPLSLSAVIQLQREDTATTATTAPANTTTISAVGLCLELVQECVRAYAQLPSRTPAFQPLRELLGTHLDLSDYPPSFQAMVEEIKADLDAPQTLTLLKFEKSRPQPLKMFQPKVEQVLEFGRKKAGSKPEKDRKRLVAQHKKEWKGAVREIRRDTQFLARQQLKEQMDRDSERKRKVKELHHLLATQEGEWKALKRKKMKA</sequence>
<evidence type="ECO:0000256" key="6">
    <source>
        <dbReference type="ARBA" id="ARBA00024695"/>
    </source>
</evidence>
<evidence type="ECO:0000256" key="5">
    <source>
        <dbReference type="ARBA" id="ARBA00023242"/>
    </source>
</evidence>
<dbReference type="GO" id="GO:0030692">
    <property type="term" value="C:Noc4p-Nop14p complex"/>
    <property type="evidence" value="ECO:0007669"/>
    <property type="project" value="TreeGrafter"/>
</dbReference>
<name>S4REJ8_PETMA</name>
<keyword evidence="4" id="KW-0698">rRNA processing</keyword>
<keyword evidence="3" id="KW-0690">Ribosome biogenesis</keyword>
<evidence type="ECO:0000256" key="7">
    <source>
        <dbReference type="SAM" id="MobiDB-lite"/>
    </source>
</evidence>
<dbReference type="AlphaFoldDB" id="S4REJ8"/>
<feature type="compositionally biased region" description="Acidic residues" evidence="7">
    <location>
        <begin position="370"/>
        <end position="402"/>
    </location>
</feature>
<reference evidence="8" key="2">
    <citation type="submission" date="2025-09" db="UniProtKB">
        <authorList>
            <consortium name="Ensembl"/>
        </authorList>
    </citation>
    <scope>IDENTIFICATION</scope>
</reference>
<dbReference type="OMA" id="KSCWPSL"/>